<dbReference type="EMBL" id="BMKR01000016">
    <property type="protein sequence ID" value="GGF89880.1"/>
    <property type="molecule type" value="Genomic_DNA"/>
</dbReference>
<protein>
    <submittedName>
        <fullName evidence="1">Uncharacterized protein</fullName>
    </submittedName>
</protein>
<sequence>MAETFLAFFEYAPHPLSHKKDCNRAKQCPYSSCETPAALPERSKGPVEIHLFASLQSPIYIVEGLWK</sequence>
<keyword evidence="2" id="KW-1185">Reference proteome</keyword>
<gene>
    <name evidence="1" type="ORF">GCM10010912_38810</name>
</gene>
<evidence type="ECO:0000313" key="2">
    <source>
        <dbReference type="Proteomes" id="UP000637643"/>
    </source>
</evidence>
<accession>A0A917FMH8</accession>
<name>A0A917FMH8_9BACL</name>
<dbReference type="Proteomes" id="UP000637643">
    <property type="component" value="Unassembled WGS sequence"/>
</dbReference>
<comment type="caution">
    <text evidence="1">The sequence shown here is derived from an EMBL/GenBank/DDBJ whole genome shotgun (WGS) entry which is preliminary data.</text>
</comment>
<proteinExistence type="predicted"/>
<reference evidence="1" key="1">
    <citation type="journal article" date="2014" name="Int. J. Syst. Evol. Microbiol.">
        <title>Complete genome sequence of Corynebacterium casei LMG S-19264T (=DSM 44701T), isolated from a smear-ripened cheese.</title>
        <authorList>
            <consortium name="US DOE Joint Genome Institute (JGI-PGF)"/>
            <person name="Walter F."/>
            <person name="Albersmeier A."/>
            <person name="Kalinowski J."/>
            <person name="Ruckert C."/>
        </authorList>
    </citation>
    <scope>NUCLEOTIDE SEQUENCE</scope>
    <source>
        <strain evidence="1">CGMCC 1.16134</strain>
    </source>
</reference>
<organism evidence="1 2">
    <name type="scientific">Paenibacillus albidus</name>
    <dbReference type="NCBI Taxonomy" id="2041023"/>
    <lineage>
        <taxon>Bacteria</taxon>
        <taxon>Bacillati</taxon>
        <taxon>Bacillota</taxon>
        <taxon>Bacilli</taxon>
        <taxon>Bacillales</taxon>
        <taxon>Paenibacillaceae</taxon>
        <taxon>Paenibacillus</taxon>
    </lineage>
</organism>
<reference evidence="1" key="2">
    <citation type="submission" date="2020-09" db="EMBL/GenBank/DDBJ databases">
        <authorList>
            <person name="Sun Q."/>
            <person name="Zhou Y."/>
        </authorList>
    </citation>
    <scope>NUCLEOTIDE SEQUENCE</scope>
    <source>
        <strain evidence="1">CGMCC 1.16134</strain>
    </source>
</reference>
<dbReference type="AlphaFoldDB" id="A0A917FMH8"/>
<evidence type="ECO:0000313" key="1">
    <source>
        <dbReference type="EMBL" id="GGF89880.1"/>
    </source>
</evidence>